<protein>
    <submittedName>
        <fullName evidence="1">Uncharacterized protein</fullName>
    </submittedName>
</protein>
<reference evidence="2" key="1">
    <citation type="submission" date="2014-09" db="EMBL/GenBank/DDBJ databases">
        <authorList>
            <person name="Sharma Rahul"/>
            <person name="Thines Marco"/>
        </authorList>
    </citation>
    <scope>NUCLEOTIDE SEQUENCE [LARGE SCALE GENOMIC DNA]</scope>
</reference>
<evidence type="ECO:0000313" key="2">
    <source>
        <dbReference type="Proteomes" id="UP000054928"/>
    </source>
</evidence>
<evidence type="ECO:0000313" key="1">
    <source>
        <dbReference type="EMBL" id="CEG47308.1"/>
    </source>
</evidence>
<proteinExistence type="predicted"/>
<sequence>MEPVAQQAMRVPDERQRRLTIRKSDGTELYRGLGSGFLDWGQTFMRQIQYAQAACAFGWSDDLKADLLGHYMSGTAERYNNKQVKTG</sequence>
<keyword evidence="2" id="KW-1185">Reference proteome</keyword>
<dbReference type="OrthoDB" id="123609at2759"/>
<accession>A0A0P1B089</accession>
<dbReference type="GeneID" id="36399019"/>
<dbReference type="RefSeq" id="XP_024583677.1">
    <property type="nucleotide sequence ID" value="XM_024718261.1"/>
</dbReference>
<dbReference type="AlphaFoldDB" id="A0A0P1B089"/>
<dbReference type="Proteomes" id="UP000054928">
    <property type="component" value="Unassembled WGS sequence"/>
</dbReference>
<organism evidence="1 2">
    <name type="scientific">Plasmopara halstedii</name>
    <name type="common">Downy mildew of sunflower</name>
    <dbReference type="NCBI Taxonomy" id="4781"/>
    <lineage>
        <taxon>Eukaryota</taxon>
        <taxon>Sar</taxon>
        <taxon>Stramenopiles</taxon>
        <taxon>Oomycota</taxon>
        <taxon>Peronosporomycetes</taxon>
        <taxon>Peronosporales</taxon>
        <taxon>Peronosporaceae</taxon>
        <taxon>Plasmopara</taxon>
    </lineage>
</organism>
<name>A0A0P1B089_PLAHL</name>
<dbReference type="EMBL" id="CCYD01002435">
    <property type="protein sequence ID" value="CEG47308.1"/>
    <property type="molecule type" value="Genomic_DNA"/>
</dbReference>